<evidence type="ECO:0000313" key="5">
    <source>
        <dbReference type="Proteomes" id="UP000248480"/>
    </source>
</evidence>
<dbReference type="GO" id="GO:0005634">
    <property type="term" value="C:nucleus"/>
    <property type="evidence" value="ECO:0007669"/>
    <property type="project" value="UniProtKB-UniRule"/>
</dbReference>
<reference evidence="6" key="1">
    <citation type="submission" date="2025-08" db="UniProtKB">
        <authorList>
            <consortium name="RefSeq"/>
        </authorList>
    </citation>
    <scope>IDENTIFICATION</scope>
</reference>
<dbReference type="InterPro" id="IPR009071">
    <property type="entry name" value="HMG_box_dom"/>
</dbReference>
<dbReference type="SMART" id="SM00398">
    <property type="entry name" value="HMG"/>
    <property type="match status" value="1"/>
</dbReference>
<dbReference type="CTD" id="388553"/>
<dbReference type="PROSITE" id="PS50118">
    <property type="entry name" value="HMG_BOX_2"/>
    <property type="match status" value="1"/>
</dbReference>
<dbReference type="Pfam" id="PF00505">
    <property type="entry name" value="HMG_box"/>
    <property type="match status" value="1"/>
</dbReference>
<dbReference type="InterPro" id="IPR036910">
    <property type="entry name" value="HMG_box_dom_sf"/>
</dbReference>
<dbReference type="InParanoid" id="A0A2Y9RES2"/>
<protein>
    <submittedName>
        <fullName evidence="6">Meiosis initiator protein</fullName>
    </submittedName>
</protein>
<keyword evidence="1" id="KW-0539">Nucleus</keyword>
<sequence>MATDYISQKAAWAKPGGGESCRRGLLRKRMTLTPRRKGGTREDLLGAWPAHEARAPLLLRPRTRPHAQGIRTLLKPGERGGQGGPGLEHAACSLGPALTPLSDRAPTCGAAVKPEGGPRAILHVLRRVLEAEGNGAGRLPWAQGEPVVCSGKLLSLNRKQRKNHTSKLQELALLLPVALKTRTKKLTKKEILLHVLHYIQYLQRNIDVAKALLKLYTNRESGLGGLSWNPAGGPVRRRHSTPCSSPCSRKTRLRGACRKPRKKKQIRTSECQTRAQKPRRCLTLCKPEKVTPPPDQKGGNAEATTTPLRCANSGGQPKAAPSSPRGGENRGRAQLTVLDMAEDGAHRGLASCCYGNSVQDDEPYPALGVQKDAEKVHFLIRTQPCPRQKLVFYDSSEEVDKESPDADPWLPAWTPEGSPHESPLALGSPQIGSWSAKGHSSEILGLSPSLFSSPGRLLPEQLLEDGAVCLTQALFEEVYFGPESPLSACKSEAPENKDTLAEAPRDPTDAHSLFQSSVSLDHCYLSLSETSPGSGTTETESPWKQQGDAQADPEEDVPSSSEEDGDYTWTPTRRASVLPPGGRKAKKGRASRAPVKPKESKKVPCPTQIKKKCVNGFIMFCRMNRKQYIRACPGTASTAATKELAQLWRMMTQQERKPYCIKARRFSRQHNRIVKQESSSSEDDDWEPPKPFYQLLAEKARSSPEPAALPPPRQ</sequence>
<dbReference type="STRING" id="127582.A0A2Y9RES2"/>
<name>A0A2Y9RES2_TRIMA</name>
<evidence type="ECO:0000259" key="4">
    <source>
        <dbReference type="PROSITE" id="PS50888"/>
    </source>
</evidence>
<feature type="compositionally biased region" description="Low complexity" evidence="2">
    <location>
        <begin position="529"/>
        <end position="542"/>
    </location>
</feature>
<gene>
    <name evidence="6" type="primary">MEIOSIN</name>
</gene>
<dbReference type="GO" id="GO:0046983">
    <property type="term" value="F:protein dimerization activity"/>
    <property type="evidence" value="ECO:0007669"/>
    <property type="project" value="InterPro"/>
</dbReference>
<feature type="domain" description="HMG box" evidence="3">
    <location>
        <begin position="610"/>
        <end position="678"/>
    </location>
</feature>
<feature type="region of interest" description="Disordered" evidence="2">
    <location>
        <begin position="670"/>
        <end position="714"/>
    </location>
</feature>
<dbReference type="PROSITE" id="PS50888">
    <property type="entry name" value="BHLH"/>
    <property type="match status" value="1"/>
</dbReference>
<evidence type="ECO:0000259" key="3">
    <source>
        <dbReference type="PROSITE" id="PS50118"/>
    </source>
</evidence>
<dbReference type="SUPFAM" id="SSF47459">
    <property type="entry name" value="HLH, helix-loop-helix DNA-binding domain"/>
    <property type="match status" value="1"/>
</dbReference>
<dbReference type="SUPFAM" id="SSF47095">
    <property type="entry name" value="HMG-box"/>
    <property type="match status" value="1"/>
</dbReference>
<dbReference type="CDD" id="cd21977">
    <property type="entry name" value="HMG-box_BHMG1"/>
    <property type="match status" value="1"/>
</dbReference>
<dbReference type="Gene3D" id="4.10.280.10">
    <property type="entry name" value="Helix-loop-helix DNA-binding domain"/>
    <property type="match status" value="1"/>
</dbReference>
<dbReference type="FunCoup" id="A0A2Y9RES2">
    <property type="interactions" value="340"/>
</dbReference>
<evidence type="ECO:0000256" key="2">
    <source>
        <dbReference type="SAM" id="MobiDB-lite"/>
    </source>
</evidence>
<dbReference type="Gene3D" id="1.10.30.10">
    <property type="entry name" value="High mobility group box domain"/>
    <property type="match status" value="1"/>
</dbReference>
<dbReference type="InterPro" id="IPR011598">
    <property type="entry name" value="bHLH_dom"/>
</dbReference>
<feature type="region of interest" description="Disordered" evidence="2">
    <location>
        <begin position="486"/>
        <end position="511"/>
    </location>
</feature>
<dbReference type="AlphaFoldDB" id="A0A2Y9RES2"/>
<feature type="domain" description="BHLH" evidence="4">
    <location>
        <begin position="148"/>
        <end position="202"/>
    </location>
</feature>
<feature type="compositionally biased region" description="Acidic residues" evidence="2">
    <location>
        <begin position="551"/>
        <end position="566"/>
    </location>
</feature>
<proteinExistence type="predicted"/>
<dbReference type="RefSeq" id="XP_023591956.1">
    <property type="nucleotide sequence ID" value="XM_023736188.1"/>
</dbReference>
<feature type="region of interest" description="Disordered" evidence="2">
    <location>
        <begin position="529"/>
        <end position="603"/>
    </location>
</feature>
<dbReference type="KEGG" id="tmu:105756556"/>
<dbReference type="PANTHER" id="PTHR47658:SF1">
    <property type="entry name" value="MEIOSIS INITIATOR PROTEIN"/>
    <property type="match status" value="1"/>
</dbReference>
<feature type="compositionally biased region" description="Basic residues" evidence="2">
    <location>
        <begin position="249"/>
        <end position="266"/>
    </location>
</feature>
<organism evidence="5 6">
    <name type="scientific">Trichechus manatus latirostris</name>
    <name type="common">Florida manatee</name>
    <dbReference type="NCBI Taxonomy" id="127582"/>
    <lineage>
        <taxon>Eukaryota</taxon>
        <taxon>Metazoa</taxon>
        <taxon>Chordata</taxon>
        <taxon>Craniata</taxon>
        <taxon>Vertebrata</taxon>
        <taxon>Euteleostomi</taxon>
        <taxon>Mammalia</taxon>
        <taxon>Eutheria</taxon>
        <taxon>Afrotheria</taxon>
        <taxon>Sirenia</taxon>
        <taxon>Trichechidae</taxon>
        <taxon>Trichechus</taxon>
    </lineage>
</organism>
<dbReference type="InterPro" id="IPR036638">
    <property type="entry name" value="HLH_DNA-bd_sf"/>
</dbReference>
<dbReference type="GeneID" id="105756556"/>
<feature type="DNA-binding region" description="HMG box" evidence="1">
    <location>
        <begin position="610"/>
        <end position="678"/>
    </location>
</feature>
<dbReference type="GO" id="GO:0003677">
    <property type="term" value="F:DNA binding"/>
    <property type="evidence" value="ECO:0007669"/>
    <property type="project" value="UniProtKB-UniRule"/>
</dbReference>
<evidence type="ECO:0000256" key="1">
    <source>
        <dbReference type="PROSITE-ProRule" id="PRU00267"/>
    </source>
</evidence>
<dbReference type="Proteomes" id="UP000248480">
    <property type="component" value="Unplaced"/>
</dbReference>
<accession>A0A2Y9RES2</accession>
<keyword evidence="1" id="KW-0238">DNA-binding</keyword>
<dbReference type="PANTHER" id="PTHR47658">
    <property type="entry name" value="HIGH MOBILITY GROUP B PROTEIN 12-RELATED"/>
    <property type="match status" value="1"/>
</dbReference>
<keyword evidence="5" id="KW-1185">Reference proteome</keyword>
<feature type="compositionally biased region" description="Basic and acidic residues" evidence="2">
    <location>
        <begin position="492"/>
        <end position="509"/>
    </location>
</feature>
<evidence type="ECO:0000313" key="6">
    <source>
        <dbReference type="RefSeq" id="XP_023591956.1"/>
    </source>
</evidence>
<feature type="region of interest" description="Disordered" evidence="2">
    <location>
        <begin position="233"/>
        <end position="330"/>
    </location>
</feature>